<evidence type="ECO:0000259" key="3">
    <source>
        <dbReference type="PROSITE" id="PS50075"/>
    </source>
</evidence>
<dbReference type="OrthoDB" id="3537906at2"/>
<dbReference type="RefSeq" id="WP_133851940.1">
    <property type="nucleotide sequence ID" value="NZ_SNXZ01000004.1"/>
</dbReference>
<dbReference type="EMBL" id="SNXZ01000004">
    <property type="protein sequence ID" value="TDP96609.1"/>
    <property type="molecule type" value="Genomic_DNA"/>
</dbReference>
<evidence type="ECO:0000313" key="5">
    <source>
        <dbReference type="Proteomes" id="UP000295444"/>
    </source>
</evidence>
<comment type="caution">
    <text evidence="4">The sequence shown here is derived from an EMBL/GenBank/DDBJ whole genome shotgun (WGS) entry which is preliminary data.</text>
</comment>
<keyword evidence="1" id="KW-0596">Phosphopantetheine</keyword>
<keyword evidence="5" id="KW-1185">Reference proteome</keyword>
<dbReference type="PROSITE" id="PS50075">
    <property type="entry name" value="CARRIER"/>
    <property type="match status" value="1"/>
</dbReference>
<dbReference type="PROSITE" id="PS00012">
    <property type="entry name" value="PHOSPHOPANTETHEINE"/>
    <property type="match status" value="1"/>
</dbReference>
<evidence type="ECO:0000313" key="4">
    <source>
        <dbReference type="EMBL" id="TDP96609.1"/>
    </source>
</evidence>
<dbReference type="Gene3D" id="1.10.1200.10">
    <property type="entry name" value="ACP-like"/>
    <property type="match status" value="1"/>
</dbReference>
<feature type="domain" description="Carrier" evidence="3">
    <location>
        <begin position="3"/>
        <end position="81"/>
    </location>
</feature>
<sequence length="85" mass="9327">MAQLNLEDLVAIMRDCAGEDEHVNLDGDILDTLFYDLGYDSLALLQTTGRIEQEFDIVLDEDGITEAETPRALLALVNDCLAQAA</sequence>
<dbReference type="AlphaFoldDB" id="A0A4R6S9D6"/>
<name>A0A4R6S9D6_LABRH</name>
<dbReference type="SUPFAM" id="SSF47336">
    <property type="entry name" value="ACP-like"/>
    <property type="match status" value="1"/>
</dbReference>
<dbReference type="Proteomes" id="UP000295444">
    <property type="component" value="Unassembled WGS sequence"/>
</dbReference>
<proteinExistence type="predicted"/>
<accession>A0A4R6S9D6</accession>
<dbReference type="InterPro" id="IPR009081">
    <property type="entry name" value="PP-bd_ACP"/>
</dbReference>
<gene>
    <name evidence="4" type="ORF">EV186_104597</name>
</gene>
<organism evidence="4 5">
    <name type="scientific">Labedaea rhizosphaerae</name>
    <dbReference type="NCBI Taxonomy" id="598644"/>
    <lineage>
        <taxon>Bacteria</taxon>
        <taxon>Bacillati</taxon>
        <taxon>Actinomycetota</taxon>
        <taxon>Actinomycetes</taxon>
        <taxon>Pseudonocardiales</taxon>
        <taxon>Pseudonocardiaceae</taxon>
        <taxon>Labedaea</taxon>
    </lineage>
</organism>
<protein>
    <submittedName>
        <fullName evidence="4">Act minimal PKS acyl carrier protein</fullName>
    </submittedName>
</protein>
<dbReference type="InterPro" id="IPR036736">
    <property type="entry name" value="ACP-like_sf"/>
</dbReference>
<evidence type="ECO:0000256" key="1">
    <source>
        <dbReference type="ARBA" id="ARBA00022450"/>
    </source>
</evidence>
<dbReference type="Pfam" id="PF00550">
    <property type="entry name" value="PP-binding"/>
    <property type="match status" value="1"/>
</dbReference>
<dbReference type="InterPro" id="IPR006162">
    <property type="entry name" value="Ppantetheine_attach_site"/>
</dbReference>
<evidence type="ECO:0000256" key="2">
    <source>
        <dbReference type="ARBA" id="ARBA00022553"/>
    </source>
</evidence>
<keyword evidence="2" id="KW-0597">Phosphoprotein</keyword>
<reference evidence="4 5" key="1">
    <citation type="submission" date="2019-03" db="EMBL/GenBank/DDBJ databases">
        <title>Genomic Encyclopedia of Type Strains, Phase IV (KMG-IV): sequencing the most valuable type-strain genomes for metagenomic binning, comparative biology and taxonomic classification.</title>
        <authorList>
            <person name="Goeker M."/>
        </authorList>
    </citation>
    <scope>NUCLEOTIDE SEQUENCE [LARGE SCALE GENOMIC DNA]</scope>
    <source>
        <strain evidence="4 5">DSM 45361</strain>
    </source>
</reference>